<dbReference type="HOGENOM" id="CLU_087908_1_0_6"/>
<dbReference type="Proteomes" id="UP000008315">
    <property type="component" value="Chromosome"/>
</dbReference>
<dbReference type="KEGG" id="mah:MEALZ_1934"/>
<dbReference type="STRING" id="1091494.MEALZ_1934"/>
<dbReference type="Pfam" id="PF07024">
    <property type="entry name" value="ImpE"/>
    <property type="match status" value="1"/>
</dbReference>
<reference evidence="2" key="1">
    <citation type="journal article" date="2012" name="J. Bacteriol.">
        <title>Genome sequence of the haloalkaliphilic methanotrophic bacterium Methylomicrobium alcaliphilum 20Z.</title>
        <authorList>
            <person name="Vuilleumier S."/>
            <person name="Khmelenina V.N."/>
            <person name="Bringel F."/>
            <person name="Reshetnikov A.S."/>
            <person name="Lajus A."/>
            <person name="Mangenot S."/>
            <person name="Rouy Z."/>
            <person name="Op den Camp H.J."/>
            <person name="Jetten M.S."/>
            <person name="Dispirito A.A."/>
            <person name="Dunfield P."/>
            <person name="Klotz M.G."/>
            <person name="Semrau J.D."/>
            <person name="Stein L.Y."/>
            <person name="Barbe V."/>
            <person name="Medigue C."/>
            <person name="Trotsenko Y.A."/>
            <person name="Kalyuzhnaya M.G."/>
        </authorList>
    </citation>
    <scope>NUCLEOTIDE SEQUENCE [LARGE SCALE GENOMIC DNA]</scope>
    <source>
        <strain evidence="2">DSM 19304 / NCIMB 14124 / VKM B-2133 / 20Z</strain>
    </source>
</reference>
<evidence type="ECO:0000313" key="2">
    <source>
        <dbReference type="Proteomes" id="UP000008315"/>
    </source>
</evidence>
<protein>
    <submittedName>
        <fullName evidence="1">Cytoplasmic protein,sciE</fullName>
    </submittedName>
</protein>
<dbReference type="PIRSF" id="PIRSF029288">
    <property type="entry name" value="SciE_ImpE"/>
    <property type="match status" value="1"/>
</dbReference>
<organism evidence="1 2">
    <name type="scientific">Methylotuvimicrobium alcaliphilum (strain DSM 19304 / NCIMB 14124 / VKM B-2133 / 20Z)</name>
    <name type="common">Methylomicrobium alcaliphilum</name>
    <dbReference type="NCBI Taxonomy" id="1091494"/>
    <lineage>
        <taxon>Bacteria</taxon>
        <taxon>Pseudomonadati</taxon>
        <taxon>Pseudomonadota</taxon>
        <taxon>Gammaproteobacteria</taxon>
        <taxon>Methylococcales</taxon>
        <taxon>Methylococcaceae</taxon>
        <taxon>Methylotuvimicrobium</taxon>
    </lineage>
</organism>
<sequence>MTLAEDRYMLSSEQALKDGNLEQALADIQQAVRKDPANVKNRIFLFQLLSVIGQWERALTQLNVLADMDAATLAMVQTYREALRCEVLRKEVFSGLKTPLIFGEPQQWMALLLQSLNLAAQEKYQEAQNLRNQAFDGAPATAGSIDGERFDWLADADVRLGPMLEAIINGQYYWVPFQHINTIQIELPEDLRDLVWMPVHFAWQNGGEAVGFIPTRYVNSETNPDAAIQLARKTEWQEPHDGLFIGLGQRLLSTNHNDYALMDVREISFDGTDNI</sequence>
<dbReference type="EMBL" id="FO082060">
    <property type="protein sequence ID" value="CCE23620.1"/>
    <property type="molecule type" value="Genomic_DNA"/>
</dbReference>
<keyword evidence="2" id="KW-1185">Reference proteome</keyword>
<dbReference type="SUPFAM" id="SSF144059">
    <property type="entry name" value="ImpE-like"/>
    <property type="match status" value="1"/>
</dbReference>
<name>G4T2W7_META2</name>
<accession>G4T2W7</accession>
<dbReference type="Gene3D" id="1.25.40.10">
    <property type="entry name" value="Tetratricopeptide repeat domain"/>
    <property type="match status" value="1"/>
</dbReference>
<dbReference type="InterPro" id="IPR009211">
    <property type="entry name" value="TagJ"/>
</dbReference>
<evidence type="ECO:0000313" key="1">
    <source>
        <dbReference type="EMBL" id="CCE23620.1"/>
    </source>
</evidence>
<gene>
    <name evidence="1" type="primary">sciE</name>
    <name evidence="1" type="ordered locus">MEALZ_1934</name>
</gene>
<dbReference type="PATRIC" id="fig|271065.3.peg.1992"/>
<dbReference type="AlphaFoldDB" id="G4T2W7"/>
<dbReference type="InterPro" id="IPR011990">
    <property type="entry name" value="TPR-like_helical_dom_sf"/>
</dbReference>
<dbReference type="Pfam" id="PF14559">
    <property type="entry name" value="TPR_19"/>
    <property type="match status" value="1"/>
</dbReference>
<proteinExistence type="predicted"/>